<evidence type="ECO:0000256" key="2">
    <source>
        <dbReference type="ARBA" id="ARBA00022723"/>
    </source>
</evidence>
<dbReference type="Pfam" id="PF13186">
    <property type="entry name" value="SPASM"/>
    <property type="match status" value="1"/>
</dbReference>
<dbReference type="SFLD" id="SFLDG01386">
    <property type="entry name" value="main_SPASM_domain-containing"/>
    <property type="match status" value="1"/>
</dbReference>
<keyword evidence="1" id="KW-0949">S-adenosyl-L-methionine</keyword>
<keyword evidence="4" id="KW-0411">Iron-sulfur</keyword>
<dbReference type="CDD" id="cd01335">
    <property type="entry name" value="Radical_SAM"/>
    <property type="match status" value="1"/>
</dbReference>
<sequence length="390" mass="43129">MNSCYPQFPCLTPLARITGNGDESILSNPANGRWIRINNKVLFCLRAQNLQSITLNLLKLADSEEVEALLSVLKEYDFIDFDGGKIYPENFSLSPHSAYLNVTNNCNLRCKHCYYDSSPGLSQGVSNLKLFSIIDSFKRAGIANMVIAGGEPLTRKGITEVFEYIRDKDFQEVTLLTNGTIYADHIVASVARCVSQIHVSLDGPDDASNAVLRGKGNFESALIGISKFKAAGIDKVKLITSITSQNIKRLPEMRRLSDSLGVEIGTTIFTPVGRGKKHLALRPSNQDLIRSFLEEFSLLNCDNSIADDASLDINAGVTCGAGTLMVSIDCFGNVFPCHLFHKPQYKFGNLLKQPDLLEMIRSSKAAHQFRDRNVEKRKCHGCTVEYFCKG</sequence>
<dbReference type="NCBIfam" id="TIGR04085">
    <property type="entry name" value="rSAM_more_4Fe4S"/>
    <property type="match status" value="1"/>
</dbReference>
<feature type="non-terminal residue" evidence="6">
    <location>
        <position position="390"/>
    </location>
</feature>
<dbReference type="SFLD" id="SFLDS00029">
    <property type="entry name" value="Radical_SAM"/>
    <property type="match status" value="1"/>
</dbReference>
<proteinExistence type="predicted"/>
<dbReference type="GO" id="GO:0046872">
    <property type="term" value="F:metal ion binding"/>
    <property type="evidence" value="ECO:0007669"/>
    <property type="project" value="UniProtKB-KW"/>
</dbReference>
<dbReference type="Gene3D" id="3.20.20.70">
    <property type="entry name" value="Aldolase class I"/>
    <property type="match status" value="1"/>
</dbReference>
<evidence type="ECO:0000313" key="6">
    <source>
        <dbReference type="EMBL" id="OGD83014.1"/>
    </source>
</evidence>
<dbReference type="InterPro" id="IPR050377">
    <property type="entry name" value="Radical_SAM_PqqE_MftC-like"/>
</dbReference>
<name>A0A1F5FTW5_9BACT</name>
<comment type="caution">
    <text evidence="6">The sequence shown here is derived from an EMBL/GenBank/DDBJ whole genome shotgun (WGS) entry which is preliminary data.</text>
</comment>
<dbReference type="PROSITE" id="PS51918">
    <property type="entry name" value="RADICAL_SAM"/>
    <property type="match status" value="1"/>
</dbReference>
<dbReference type="PANTHER" id="PTHR11228">
    <property type="entry name" value="RADICAL SAM DOMAIN PROTEIN"/>
    <property type="match status" value="1"/>
</dbReference>
<dbReference type="InterPro" id="IPR058240">
    <property type="entry name" value="rSAM_sf"/>
</dbReference>
<reference evidence="6 7" key="1">
    <citation type="journal article" date="2016" name="Nat. Commun.">
        <title>Thousands of microbial genomes shed light on interconnected biogeochemical processes in an aquifer system.</title>
        <authorList>
            <person name="Anantharaman K."/>
            <person name="Brown C.T."/>
            <person name="Hug L.A."/>
            <person name="Sharon I."/>
            <person name="Castelle C.J."/>
            <person name="Probst A.J."/>
            <person name="Thomas B.C."/>
            <person name="Singh A."/>
            <person name="Wilkins M.J."/>
            <person name="Karaoz U."/>
            <person name="Brodie E.L."/>
            <person name="Williams K.H."/>
            <person name="Hubbard S.S."/>
            <person name="Banfield J.F."/>
        </authorList>
    </citation>
    <scope>NUCLEOTIDE SEQUENCE [LARGE SCALE GENOMIC DNA]</scope>
</reference>
<keyword evidence="3" id="KW-0408">Iron</keyword>
<protein>
    <recommendedName>
        <fullName evidence="5">Radical SAM core domain-containing protein</fullName>
    </recommendedName>
</protein>
<dbReference type="InterPro" id="IPR023885">
    <property type="entry name" value="4Fe4S-binding_SPASM_dom"/>
</dbReference>
<keyword evidence="2" id="KW-0479">Metal-binding</keyword>
<dbReference type="SFLD" id="SFLDG01067">
    <property type="entry name" value="SPASM/twitch_domain_containing"/>
    <property type="match status" value="1"/>
</dbReference>
<dbReference type="Proteomes" id="UP000179252">
    <property type="component" value="Unassembled WGS sequence"/>
</dbReference>
<evidence type="ECO:0000256" key="3">
    <source>
        <dbReference type="ARBA" id="ARBA00023004"/>
    </source>
</evidence>
<feature type="domain" description="Radical SAM core" evidence="5">
    <location>
        <begin position="92"/>
        <end position="299"/>
    </location>
</feature>
<dbReference type="SUPFAM" id="SSF102114">
    <property type="entry name" value="Radical SAM enzymes"/>
    <property type="match status" value="1"/>
</dbReference>
<dbReference type="SMART" id="SM00729">
    <property type="entry name" value="Elp3"/>
    <property type="match status" value="1"/>
</dbReference>
<dbReference type="InterPro" id="IPR013785">
    <property type="entry name" value="Aldolase_TIM"/>
</dbReference>
<dbReference type="GO" id="GO:0051536">
    <property type="term" value="F:iron-sulfur cluster binding"/>
    <property type="evidence" value="ECO:0007669"/>
    <property type="project" value="UniProtKB-KW"/>
</dbReference>
<evidence type="ECO:0000256" key="1">
    <source>
        <dbReference type="ARBA" id="ARBA00022691"/>
    </source>
</evidence>
<dbReference type="PANTHER" id="PTHR11228:SF7">
    <property type="entry name" value="PQQA PEPTIDE CYCLASE"/>
    <property type="match status" value="1"/>
</dbReference>
<evidence type="ECO:0000256" key="4">
    <source>
        <dbReference type="ARBA" id="ARBA00023014"/>
    </source>
</evidence>
<evidence type="ECO:0000313" key="7">
    <source>
        <dbReference type="Proteomes" id="UP000179252"/>
    </source>
</evidence>
<dbReference type="InterPro" id="IPR007197">
    <property type="entry name" value="rSAM"/>
</dbReference>
<dbReference type="InterPro" id="IPR006638">
    <property type="entry name" value="Elp3/MiaA/NifB-like_rSAM"/>
</dbReference>
<dbReference type="GO" id="GO:0003824">
    <property type="term" value="F:catalytic activity"/>
    <property type="evidence" value="ECO:0007669"/>
    <property type="project" value="InterPro"/>
</dbReference>
<dbReference type="EMBL" id="MFAU01000064">
    <property type="protein sequence ID" value="OGD83014.1"/>
    <property type="molecule type" value="Genomic_DNA"/>
</dbReference>
<accession>A0A1F5FTW5</accession>
<dbReference type="Pfam" id="PF04055">
    <property type="entry name" value="Radical_SAM"/>
    <property type="match status" value="1"/>
</dbReference>
<evidence type="ECO:0000259" key="5">
    <source>
        <dbReference type="PROSITE" id="PS51918"/>
    </source>
</evidence>
<organism evidence="6 7">
    <name type="scientific">Candidatus Curtissbacteria bacterium RBG_13_40_7</name>
    <dbReference type="NCBI Taxonomy" id="1797706"/>
    <lineage>
        <taxon>Bacteria</taxon>
        <taxon>Candidatus Curtissiibacteriota</taxon>
    </lineage>
</organism>
<dbReference type="AlphaFoldDB" id="A0A1F5FTW5"/>
<gene>
    <name evidence="6" type="ORF">A2165_01555</name>
</gene>